<evidence type="ECO:0000256" key="3">
    <source>
        <dbReference type="ARBA" id="ARBA00022695"/>
    </source>
</evidence>
<keyword evidence="3" id="KW-0548">Nucleotidyltransferase</keyword>
<dbReference type="KEGG" id="eml:EMELA_v1c00430"/>
<dbReference type="SMART" id="SM00345">
    <property type="entry name" value="HTH_GNTR"/>
    <property type="match status" value="1"/>
</dbReference>
<evidence type="ECO:0000256" key="5">
    <source>
        <dbReference type="ARBA" id="ARBA00023125"/>
    </source>
</evidence>
<evidence type="ECO:0000313" key="9">
    <source>
        <dbReference type="EMBL" id="ATZ17635.1"/>
    </source>
</evidence>
<evidence type="ECO:0000313" key="10">
    <source>
        <dbReference type="Proteomes" id="UP000231896"/>
    </source>
</evidence>
<dbReference type="GO" id="GO:0003700">
    <property type="term" value="F:DNA-binding transcription factor activity"/>
    <property type="evidence" value="ECO:0007669"/>
    <property type="project" value="InterPro"/>
</dbReference>
<dbReference type="OrthoDB" id="3196716at2"/>
<proteinExistence type="predicted"/>
<dbReference type="Proteomes" id="UP000231896">
    <property type="component" value="Chromosome"/>
</dbReference>
<dbReference type="InterPro" id="IPR000524">
    <property type="entry name" value="Tscrpt_reg_HTH_GntR"/>
</dbReference>
<dbReference type="CDD" id="cd07377">
    <property type="entry name" value="WHTH_GntR"/>
    <property type="match status" value="1"/>
</dbReference>
<keyword evidence="10" id="KW-1185">Reference proteome</keyword>
<evidence type="ECO:0000256" key="4">
    <source>
        <dbReference type="ARBA" id="ARBA00023015"/>
    </source>
</evidence>
<dbReference type="GO" id="GO:0051191">
    <property type="term" value="P:prosthetic group biosynthetic process"/>
    <property type="evidence" value="ECO:0007669"/>
    <property type="project" value="InterPro"/>
</dbReference>
<evidence type="ECO:0000259" key="8">
    <source>
        <dbReference type="PROSITE" id="PS50949"/>
    </source>
</evidence>
<dbReference type="RefSeq" id="WP_051584582.1">
    <property type="nucleotide sequence ID" value="NZ_CP024964.1"/>
</dbReference>
<feature type="domain" description="HTH gntR-type" evidence="8">
    <location>
        <begin position="171"/>
        <end position="238"/>
    </location>
</feature>
<evidence type="ECO:0000256" key="6">
    <source>
        <dbReference type="ARBA" id="ARBA00023163"/>
    </source>
</evidence>
<dbReference type="Gene3D" id="1.10.10.10">
    <property type="entry name" value="Winged helix-like DNA-binding domain superfamily/Winged helix DNA-binding domain"/>
    <property type="match status" value="1"/>
</dbReference>
<dbReference type="EC" id="2.7.7.61" evidence="1"/>
<evidence type="ECO:0000256" key="7">
    <source>
        <dbReference type="ARBA" id="ARBA00048574"/>
    </source>
</evidence>
<dbReference type="PROSITE" id="PS50949">
    <property type="entry name" value="HTH_GNTR"/>
    <property type="match status" value="1"/>
</dbReference>
<dbReference type="Pfam" id="PF03802">
    <property type="entry name" value="CitX"/>
    <property type="match status" value="1"/>
</dbReference>
<dbReference type="GO" id="GO:0003677">
    <property type="term" value="F:DNA binding"/>
    <property type="evidence" value="ECO:0007669"/>
    <property type="project" value="UniProtKB-KW"/>
</dbReference>
<dbReference type="InterPro" id="IPR036390">
    <property type="entry name" value="WH_DNA-bd_sf"/>
</dbReference>
<sequence length="380" mass="44981">MNLQEILDAREKRTLFLNNKLDGNTLVITFSLNIPGLNKLGNDKRIFIEKYFYEYLKYVNKRSNQVSYDLLTDANGYIYYLYLDIKNINPIDLKKDALKFEESVGDAGKIIDIDIYLALTKKISRQDIAKLARKCFLCDNFAKECAFLQKHSEADLLSFVNKTINLKTPFILSEEFIFADILKRISDGELSEGDRLKEEELSERYNVSRTKIREVIKKLKEDDLVTLKKHIGAKIKVLNNTEIKEILELRILLKRIIFKNVFNNYLKQNYFMIDDVKNRILKIKENDYELKAIWNIEIHTFLFSLSTKYYTKSYYNKLETTFACINRKIKEKILKGEFDLLKNFLIMCDSIIKRDEKTFFSNIEDYFNKIESLILSFKNE</sequence>
<dbReference type="InterPro" id="IPR036388">
    <property type="entry name" value="WH-like_DNA-bd_sf"/>
</dbReference>
<comment type="catalytic activity">
    <reaction evidence="7">
        <text>apo-[citrate lyase ACP] + 2'-(5''-triphospho-alpha-D-ribosyl)-3'-dephospho-CoA = holo-[citrate lyase ACP] + diphosphate</text>
        <dbReference type="Rhea" id="RHEA:16333"/>
        <dbReference type="Rhea" id="RHEA-COMP:10157"/>
        <dbReference type="Rhea" id="RHEA-COMP:10158"/>
        <dbReference type="ChEBI" id="CHEBI:29999"/>
        <dbReference type="ChEBI" id="CHEBI:33019"/>
        <dbReference type="ChEBI" id="CHEBI:61378"/>
        <dbReference type="ChEBI" id="CHEBI:82683"/>
        <dbReference type="EC" id="2.7.7.61"/>
    </reaction>
</comment>
<dbReference type="STRING" id="1408435.GCA_000685885_00191"/>
<keyword evidence="6" id="KW-0804">Transcription</keyword>
<reference evidence="9 10" key="1">
    <citation type="submission" date="2017-11" db="EMBL/GenBank/DDBJ databases">
        <title>Genome sequence of Entomoplasma melaleucae M1 (ATCC 49191).</title>
        <authorList>
            <person name="Lo W.-S."/>
            <person name="Gasparich G.E."/>
            <person name="Kuo C.-H."/>
        </authorList>
    </citation>
    <scope>NUCLEOTIDE SEQUENCE [LARGE SCALE GENOMIC DNA]</scope>
    <source>
        <strain evidence="9 10">M1</strain>
    </source>
</reference>
<evidence type="ECO:0000256" key="1">
    <source>
        <dbReference type="ARBA" id="ARBA00012524"/>
    </source>
</evidence>
<dbReference type="PANTHER" id="PTHR43537:SF24">
    <property type="entry name" value="GLUCONATE OPERON TRANSCRIPTIONAL REPRESSOR"/>
    <property type="match status" value="1"/>
</dbReference>
<dbReference type="GO" id="GO:0050519">
    <property type="term" value="F:holo-citrate lyase synthase activity"/>
    <property type="evidence" value="ECO:0007669"/>
    <property type="project" value="UniProtKB-EC"/>
</dbReference>
<dbReference type="PANTHER" id="PTHR43537">
    <property type="entry name" value="TRANSCRIPTIONAL REGULATOR, GNTR FAMILY"/>
    <property type="match status" value="1"/>
</dbReference>
<keyword evidence="5" id="KW-0238">DNA-binding</keyword>
<evidence type="ECO:0000256" key="2">
    <source>
        <dbReference type="ARBA" id="ARBA00022679"/>
    </source>
</evidence>
<organism evidence="9 10">
    <name type="scientific">Mesoplasma melaleucae</name>
    <dbReference type="NCBI Taxonomy" id="81459"/>
    <lineage>
        <taxon>Bacteria</taxon>
        <taxon>Bacillati</taxon>
        <taxon>Mycoplasmatota</taxon>
        <taxon>Mollicutes</taxon>
        <taxon>Entomoplasmatales</taxon>
        <taxon>Entomoplasmataceae</taxon>
        <taxon>Mesoplasma</taxon>
    </lineage>
</organism>
<keyword evidence="4" id="KW-0805">Transcription regulation</keyword>
<dbReference type="Pfam" id="PF00392">
    <property type="entry name" value="GntR"/>
    <property type="match status" value="1"/>
</dbReference>
<dbReference type="AlphaFoldDB" id="A0A2K8NUW4"/>
<name>A0A2K8NUW4_9MOLU</name>
<dbReference type="InterPro" id="IPR005551">
    <property type="entry name" value="CitX"/>
</dbReference>
<gene>
    <name evidence="9" type="ORF">EMELA_v1c00430</name>
</gene>
<dbReference type="EMBL" id="CP024964">
    <property type="protein sequence ID" value="ATZ17635.1"/>
    <property type="molecule type" value="Genomic_DNA"/>
</dbReference>
<accession>A0A2K8NUW4</accession>
<keyword evidence="2" id="KW-0808">Transferase</keyword>
<dbReference type="SUPFAM" id="SSF46785">
    <property type="entry name" value="Winged helix' DNA-binding domain"/>
    <property type="match status" value="1"/>
</dbReference>
<protein>
    <recommendedName>
        <fullName evidence="1">citrate lyase holo-[acyl-carrier protein] synthase</fullName>
        <ecNumber evidence="1">2.7.7.61</ecNumber>
    </recommendedName>
</protein>